<evidence type="ECO:0000313" key="1">
    <source>
        <dbReference type="EMBL" id="XFD39841.1"/>
    </source>
</evidence>
<accession>A0ACD5DF42</accession>
<dbReference type="Proteomes" id="UP001149860">
    <property type="component" value="Chromosome"/>
</dbReference>
<evidence type="ECO:0000313" key="2">
    <source>
        <dbReference type="Proteomes" id="UP001149860"/>
    </source>
</evidence>
<sequence>MPNKPAVDNFDEYLAVSQEGARPLLVALREQILNETTNVEEKISWSQPFFILPDKKLSTSAYKDHVSLQTSLDLTDEIIDTANDAGYTTGQKRLNIKFDQPVPSKIIHEIIKQSVNP</sequence>
<protein>
    <submittedName>
        <fullName evidence="1">DUF1801 domain-containing protein</fullName>
    </submittedName>
</protein>
<proteinExistence type="predicted"/>
<organism evidence="1 2">
    <name type="scientific">Lentilactobacillus terminaliae</name>
    <dbReference type="NCBI Taxonomy" id="3003483"/>
    <lineage>
        <taxon>Bacteria</taxon>
        <taxon>Bacillati</taxon>
        <taxon>Bacillota</taxon>
        <taxon>Bacilli</taxon>
        <taxon>Lactobacillales</taxon>
        <taxon>Lactobacillaceae</taxon>
        <taxon>Lentilactobacillus</taxon>
    </lineage>
</organism>
<dbReference type="EMBL" id="CP168151">
    <property type="protein sequence ID" value="XFD39841.1"/>
    <property type="molecule type" value="Genomic_DNA"/>
</dbReference>
<gene>
    <name evidence="1" type="ORF">O0236_000610</name>
</gene>
<name>A0ACD5DF42_9LACO</name>
<reference evidence="1" key="1">
    <citation type="submission" date="2024-08" db="EMBL/GenBank/DDBJ databases">
        <title>Lentilactobacillus sp. nov., isolated from tree bark.</title>
        <authorList>
            <person name="Phuengjayaem S."/>
            <person name="Tanasupawat S."/>
        </authorList>
    </citation>
    <scope>NUCLEOTIDE SEQUENCE</scope>
    <source>
        <strain evidence="1">SPB1-3</strain>
    </source>
</reference>
<keyword evidence="2" id="KW-1185">Reference proteome</keyword>